<feature type="transmembrane region" description="Helical" evidence="14">
    <location>
        <begin position="329"/>
        <end position="351"/>
    </location>
</feature>
<dbReference type="Gene3D" id="2.70.150.10">
    <property type="entry name" value="Calcium-transporting ATPase, cytoplasmic transduction domain A"/>
    <property type="match status" value="1"/>
</dbReference>
<dbReference type="SUPFAM" id="SSF55008">
    <property type="entry name" value="HMA, heavy metal-associated domain"/>
    <property type="match status" value="1"/>
</dbReference>
<dbReference type="Proteomes" id="UP001442468">
    <property type="component" value="Unassembled WGS sequence"/>
</dbReference>
<dbReference type="PROSITE" id="PS50846">
    <property type="entry name" value="HMA_2"/>
    <property type="match status" value="1"/>
</dbReference>
<comment type="similarity">
    <text evidence="2 14">Belongs to the cation transport ATPase (P-type) (TC 3.A.3) family. Type IB subfamily.</text>
</comment>
<dbReference type="InterPro" id="IPR044492">
    <property type="entry name" value="P_typ_ATPase_HD_dom"/>
</dbReference>
<dbReference type="PANTHER" id="PTHR48085">
    <property type="entry name" value="CADMIUM/ZINC-TRANSPORTING ATPASE HMA2-RELATED"/>
    <property type="match status" value="1"/>
</dbReference>
<dbReference type="InterPro" id="IPR036412">
    <property type="entry name" value="HAD-like_sf"/>
</dbReference>
<proteinExistence type="inferred from homology"/>
<name>A0ABV1NB98_9GAMM</name>
<keyword evidence="6 14" id="KW-0479">Metal-binding</keyword>
<dbReference type="InterPro" id="IPR023299">
    <property type="entry name" value="ATPase_P-typ_cyto_dom_N"/>
</dbReference>
<dbReference type="RefSeq" id="WP_349760561.1">
    <property type="nucleotide sequence ID" value="NZ_JBEGCJ010000001.1"/>
</dbReference>
<accession>A0ABV1NB98</accession>
<evidence type="ECO:0000256" key="14">
    <source>
        <dbReference type="RuleBase" id="RU362081"/>
    </source>
</evidence>
<dbReference type="SUPFAM" id="SSF81653">
    <property type="entry name" value="Calcium ATPase, transduction domain A"/>
    <property type="match status" value="1"/>
</dbReference>
<feature type="transmembrane region" description="Helical" evidence="14">
    <location>
        <begin position="133"/>
        <end position="153"/>
    </location>
</feature>
<evidence type="ECO:0000313" key="17">
    <source>
        <dbReference type="Proteomes" id="UP001442468"/>
    </source>
</evidence>
<keyword evidence="10 14" id="KW-1133">Transmembrane helix</keyword>
<feature type="transmembrane region" description="Helical" evidence="14">
    <location>
        <begin position="683"/>
        <end position="708"/>
    </location>
</feature>
<keyword evidence="7 14" id="KW-0547">Nucleotide-binding</keyword>
<dbReference type="SFLD" id="SFLDF00027">
    <property type="entry name" value="p-type_atpase"/>
    <property type="match status" value="1"/>
</dbReference>
<dbReference type="InterPro" id="IPR027256">
    <property type="entry name" value="P-typ_ATPase_IB"/>
</dbReference>
<dbReference type="Gene3D" id="3.40.1110.10">
    <property type="entry name" value="Calcium-transporting ATPase, cytoplasmic domain N"/>
    <property type="match status" value="1"/>
</dbReference>
<evidence type="ECO:0000259" key="15">
    <source>
        <dbReference type="PROSITE" id="PS50846"/>
    </source>
</evidence>
<dbReference type="InterPro" id="IPR001757">
    <property type="entry name" value="P_typ_ATPase"/>
</dbReference>
<dbReference type="InterPro" id="IPR006121">
    <property type="entry name" value="HMA_dom"/>
</dbReference>
<keyword evidence="4" id="KW-0597">Phosphoprotein</keyword>
<dbReference type="Pfam" id="PF00403">
    <property type="entry name" value="HMA"/>
    <property type="match status" value="1"/>
</dbReference>
<evidence type="ECO:0000256" key="1">
    <source>
        <dbReference type="ARBA" id="ARBA00004651"/>
    </source>
</evidence>
<dbReference type="InterPro" id="IPR059000">
    <property type="entry name" value="ATPase_P-type_domA"/>
</dbReference>
<evidence type="ECO:0000256" key="10">
    <source>
        <dbReference type="ARBA" id="ARBA00022989"/>
    </source>
</evidence>
<dbReference type="NCBIfam" id="TIGR01494">
    <property type="entry name" value="ATPase_P-type"/>
    <property type="match status" value="2"/>
</dbReference>
<keyword evidence="8 14" id="KW-0067">ATP-binding</keyword>
<protein>
    <recommendedName>
        <fullName evidence="12">P-type Zn(2+) transporter</fullName>
        <ecNumber evidence="12">7.2.2.12</ecNumber>
    </recommendedName>
</protein>
<dbReference type="InterPro" id="IPR051014">
    <property type="entry name" value="Cation_Transport_ATPase_IB"/>
</dbReference>
<dbReference type="Gene3D" id="3.30.70.100">
    <property type="match status" value="1"/>
</dbReference>
<dbReference type="InterPro" id="IPR018303">
    <property type="entry name" value="ATPase_P-typ_P_site"/>
</dbReference>
<dbReference type="Gene3D" id="3.40.50.1000">
    <property type="entry name" value="HAD superfamily/HAD-like"/>
    <property type="match status" value="1"/>
</dbReference>
<dbReference type="NCBIfam" id="TIGR01512">
    <property type="entry name" value="ATPase-IB2_Cd"/>
    <property type="match status" value="1"/>
</dbReference>
<keyword evidence="9" id="KW-1278">Translocase</keyword>
<keyword evidence="11 14" id="KW-0472">Membrane</keyword>
<dbReference type="SUPFAM" id="SSF56784">
    <property type="entry name" value="HAD-like"/>
    <property type="match status" value="1"/>
</dbReference>
<evidence type="ECO:0000256" key="9">
    <source>
        <dbReference type="ARBA" id="ARBA00022967"/>
    </source>
</evidence>
<dbReference type="CDD" id="cd00371">
    <property type="entry name" value="HMA"/>
    <property type="match status" value="1"/>
</dbReference>
<dbReference type="PROSITE" id="PS00154">
    <property type="entry name" value="ATPASE_E1_E2"/>
    <property type="match status" value="1"/>
</dbReference>
<evidence type="ECO:0000313" key="16">
    <source>
        <dbReference type="EMBL" id="MEQ6916319.1"/>
    </source>
</evidence>
<evidence type="ECO:0000256" key="11">
    <source>
        <dbReference type="ARBA" id="ARBA00023136"/>
    </source>
</evidence>
<keyword evidence="5 14" id="KW-0812">Transmembrane</keyword>
<evidence type="ECO:0000256" key="7">
    <source>
        <dbReference type="ARBA" id="ARBA00022741"/>
    </source>
</evidence>
<dbReference type="PRINTS" id="PR00941">
    <property type="entry name" value="CDATPASE"/>
</dbReference>
<dbReference type="InterPro" id="IPR036163">
    <property type="entry name" value="HMA_dom_sf"/>
</dbReference>
<evidence type="ECO:0000256" key="12">
    <source>
        <dbReference type="ARBA" id="ARBA00039097"/>
    </source>
</evidence>
<evidence type="ECO:0000256" key="13">
    <source>
        <dbReference type="ARBA" id="ARBA00047308"/>
    </source>
</evidence>
<evidence type="ECO:0000256" key="4">
    <source>
        <dbReference type="ARBA" id="ARBA00022553"/>
    </source>
</evidence>
<dbReference type="PROSITE" id="PS01047">
    <property type="entry name" value="HMA_1"/>
    <property type="match status" value="1"/>
</dbReference>
<dbReference type="NCBIfam" id="TIGR01525">
    <property type="entry name" value="ATPase-IB_hvy"/>
    <property type="match status" value="1"/>
</dbReference>
<evidence type="ECO:0000256" key="5">
    <source>
        <dbReference type="ARBA" id="ARBA00022692"/>
    </source>
</evidence>
<dbReference type="PANTHER" id="PTHR48085:SF5">
    <property type="entry name" value="CADMIUM_ZINC-TRANSPORTING ATPASE HMA4-RELATED"/>
    <property type="match status" value="1"/>
</dbReference>
<reference evidence="16 17" key="1">
    <citation type="submission" date="2024-05" db="EMBL/GenBank/DDBJ databases">
        <title>Halomonas sp. SSM6 16S ribosomal RNA gene Genome sequencing and assembly.</title>
        <authorList>
            <person name="Yook S."/>
        </authorList>
    </citation>
    <scope>NUCLEOTIDE SEQUENCE [LARGE SCALE GENOMIC DNA]</scope>
    <source>
        <strain evidence="16 17">SSM6</strain>
    </source>
</reference>
<dbReference type="SFLD" id="SFLDG00002">
    <property type="entry name" value="C1.7:_P-type_atpase_like"/>
    <property type="match status" value="1"/>
</dbReference>
<dbReference type="PRINTS" id="PR00119">
    <property type="entry name" value="CATATPASE"/>
</dbReference>
<gene>
    <name evidence="16" type="ORF">ABE960_02090</name>
</gene>
<dbReference type="Pfam" id="PF00122">
    <property type="entry name" value="E1-E2_ATPase"/>
    <property type="match status" value="1"/>
</dbReference>
<comment type="caution">
    <text evidence="16">The sequence shown here is derived from an EMBL/GenBank/DDBJ whole genome shotgun (WGS) entry which is preliminary data.</text>
</comment>
<keyword evidence="17" id="KW-1185">Reference proteome</keyword>
<keyword evidence="3 14" id="KW-1003">Cell membrane</keyword>
<dbReference type="SFLD" id="SFLDS00003">
    <property type="entry name" value="Haloacid_Dehalogenase"/>
    <property type="match status" value="1"/>
</dbReference>
<evidence type="ECO:0000256" key="8">
    <source>
        <dbReference type="ARBA" id="ARBA00022840"/>
    </source>
</evidence>
<dbReference type="InterPro" id="IPR023298">
    <property type="entry name" value="ATPase_P-typ_TM_dom_sf"/>
</dbReference>
<evidence type="ECO:0000256" key="2">
    <source>
        <dbReference type="ARBA" id="ARBA00006024"/>
    </source>
</evidence>
<feature type="transmembrane region" description="Helical" evidence="14">
    <location>
        <begin position="363"/>
        <end position="387"/>
    </location>
</feature>
<dbReference type="InterPro" id="IPR023214">
    <property type="entry name" value="HAD_sf"/>
</dbReference>
<comment type="subcellular location">
    <subcellularLocation>
        <location evidence="1">Cell membrane</location>
        <topology evidence="1">Multi-pass membrane protein</topology>
    </subcellularLocation>
</comment>
<dbReference type="InterPro" id="IPR008250">
    <property type="entry name" value="ATPase_P-typ_transduc_dom_A_sf"/>
</dbReference>
<dbReference type="EC" id="7.2.2.12" evidence="12"/>
<feature type="domain" description="HMA" evidence="15">
    <location>
        <begin position="11"/>
        <end position="86"/>
    </location>
</feature>
<evidence type="ECO:0000256" key="6">
    <source>
        <dbReference type="ARBA" id="ARBA00022723"/>
    </source>
</evidence>
<dbReference type="InterPro" id="IPR017969">
    <property type="entry name" value="Heavy-metal-associated_CS"/>
</dbReference>
<organism evidence="16 17">
    <name type="scientific">Halomonas aquatica</name>
    <dbReference type="NCBI Taxonomy" id="3151123"/>
    <lineage>
        <taxon>Bacteria</taxon>
        <taxon>Pseudomonadati</taxon>
        <taxon>Pseudomonadota</taxon>
        <taxon>Gammaproteobacteria</taxon>
        <taxon>Oceanospirillales</taxon>
        <taxon>Halomonadaceae</taxon>
        <taxon>Halomonas</taxon>
    </lineage>
</organism>
<dbReference type="NCBIfam" id="TIGR01511">
    <property type="entry name" value="ATPase-IB1_Cu"/>
    <property type="match status" value="1"/>
</dbReference>
<dbReference type="EMBL" id="JBEGCJ010000001">
    <property type="protein sequence ID" value="MEQ6916319.1"/>
    <property type="molecule type" value="Genomic_DNA"/>
</dbReference>
<sequence>MSASASTATASTLTLRVEGMDCGGCERKVESALGRLDGIAEVSASSVTGSVKLHYSAHSPAPSPEQATPSHAVIERTIQELGYRLISEEEATEQDAAPSAWWQSAKGRVVLVSGDLLLLAFALRLAWPALGNWPFVAATVVGLVPIVQAAWGALKQHNPFTIEMLMSIAALGALAIDAAAEAAVVVFLFAVGELLEGVASQRARRSISALADLTPSKARLLEEGETHEVPAASLTPGQRVLIRPGDRVPCDGRILTGESDLDESPINGESVPRLRGPGNDVFAGTVNLNAALEVEVTRSAQDNTIARVIRLVEEAQAAKAPMARFIDRFALYYMPVVVGLALLMAVAPPLVAGMAWSESIYRALALLLIACPCALVISTPAAIAAGLSAGARQGLLIKGGAVLEQLGKLKLVAVDKTGTLTAGTPRVTRVEGWGSGQDESASDEVNEVLRLAAALERDSSHPIALAILDHARQQGLSLPQASDTRALAGIGVSGRVEGRELSLITPRYLAEQALLGEALADDLSARIAELEQAGQSLAVLVEGEQALGLIAVRDEPRDDARDGLAALSRLGVRIVMLSGDNARTAAAIGDQLGIEAHGELMPEDKAQRVRDWQAAGLGPIGKVGDGINDAPALATAEVGIAMGGGTDVALETADAALLKNRVIGIAELIDLSRTTLRNIKTNVALALGLKAVFLVTTALGITGMWIAVMADTGATVLVTLNAMRLLGYRFTPGVAPMEARPGAATS</sequence>
<dbReference type="SUPFAM" id="SSF81665">
    <property type="entry name" value="Calcium ATPase, transmembrane domain M"/>
    <property type="match status" value="1"/>
</dbReference>
<comment type="catalytic activity">
    <reaction evidence="13">
        <text>Zn(2+)(in) + ATP + H2O = Zn(2+)(out) + ADP + phosphate + H(+)</text>
        <dbReference type="Rhea" id="RHEA:20621"/>
        <dbReference type="ChEBI" id="CHEBI:15377"/>
        <dbReference type="ChEBI" id="CHEBI:15378"/>
        <dbReference type="ChEBI" id="CHEBI:29105"/>
        <dbReference type="ChEBI" id="CHEBI:30616"/>
        <dbReference type="ChEBI" id="CHEBI:43474"/>
        <dbReference type="ChEBI" id="CHEBI:456216"/>
        <dbReference type="EC" id="7.2.2.12"/>
    </reaction>
</comment>
<dbReference type="Pfam" id="PF00702">
    <property type="entry name" value="Hydrolase"/>
    <property type="match status" value="1"/>
</dbReference>
<evidence type="ECO:0000256" key="3">
    <source>
        <dbReference type="ARBA" id="ARBA00022475"/>
    </source>
</evidence>